<dbReference type="PANTHER" id="PTHR24015">
    <property type="entry name" value="OS07G0578800 PROTEIN-RELATED"/>
    <property type="match status" value="1"/>
</dbReference>
<dbReference type="GO" id="GO:0009451">
    <property type="term" value="P:RNA modification"/>
    <property type="evidence" value="ECO:0007669"/>
    <property type="project" value="InterPro"/>
</dbReference>
<feature type="region of interest" description="Disordered" evidence="3">
    <location>
        <begin position="106"/>
        <end position="127"/>
    </location>
</feature>
<dbReference type="NCBIfam" id="TIGR00756">
    <property type="entry name" value="PPR"/>
    <property type="match status" value="2"/>
</dbReference>
<feature type="repeat" description="PPR" evidence="2">
    <location>
        <begin position="431"/>
        <end position="465"/>
    </location>
</feature>
<evidence type="ECO:0000256" key="1">
    <source>
        <dbReference type="ARBA" id="ARBA00022737"/>
    </source>
</evidence>
<accession>A0AAQ3JR46</accession>
<dbReference type="InterPro" id="IPR002885">
    <property type="entry name" value="PPR_rpt"/>
</dbReference>
<feature type="region of interest" description="Disordered" evidence="3">
    <location>
        <begin position="72"/>
        <end position="92"/>
    </location>
</feature>
<dbReference type="EMBL" id="CP136890">
    <property type="protein sequence ID" value="WOK94713.1"/>
    <property type="molecule type" value="Genomic_DNA"/>
</dbReference>
<evidence type="ECO:0000313" key="5">
    <source>
        <dbReference type="Proteomes" id="UP001327560"/>
    </source>
</evidence>
<dbReference type="AlphaFoldDB" id="A0AAQ3JR46"/>
<gene>
    <name evidence="4" type="ORF">Cni_G03418</name>
</gene>
<sequence length="493" mass="54070">MYYPRTANNATNSATLPPLMIPRPLHDHFCCRAFYNNSSRAWAAAAVPPAKRRPSPSKLPPRVRELSQLLLLRRPGRPPPTSNDSHLLLNKPPPLRNFVDSSSINAHENDEEESSGSGREDENSSCTPTDVLELMDALQIYVEEDLYLSLVKECTAYRDTAQGANVYAHIRRSCPGLLRQPAGLLLANRLLLMFAACGQIAFARQLFDQMPLRDATSWAIVVAALFAEGCHGDALRLFVEMCTRTDGGSLVLKPVVCWVNTLVTGLRSCTVAREIALGRQIHGMALKVLGGTNAVLFEDLCDALIQFYSQIRHHQTAVEVLNRTCSPSAAAWTSVITGYSREGQFKQAIRLFREMGRTGARRNTYVFSSTLAACAKVGDGGWSGKQVHTIAIKLGASSDKFVCSSLVDMYMKHELLIDGQRAFESANGTQDFVCWNALLIGYAQRGCGKEAVKLLYEMKAAGMQPQESVIHGVMMMAFDGGDVRIAQLGAAIK</sequence>
<reference evidence="4 5" key="1">
    <citation type="submission" date="2023-10" db="EMBL/GenBank/DDBJ databases">
        <title>Chromosome-scale genome assembly provides insights into flower coloration mechanisms of Canna indica.</title>
        <authorList>
            <person name="Li C."/>
        </authorList>
    </citation>
    <scope>NUCLEOTIDE SEQUENCE [LARGE SCALE GENOMIC DNA]</scope>
    <source>
        <tissue evidence="4">Flower</tissue>
    </source>
</reference>
<dbReference type="InterPro" id="IPR011990">
    <property type="entry name" value="TPR-like_helical_dom_sf"/>
</dbReference>
<dbReference type="Pfam" id="PF01535">
    <property type="entry name" value="PPR"/>
    <property type="match status" value="1"/>
</dbReference>
<dbReference type="Gene3D" id="1.25.40.10">
    <property type="entry name" value="Tetratricopeptide repeat domain"/>
    <property type="match status" value="3"/>
</dbReference>
<dbReference type="Pfam" id="PF13041">
    <property type="entry name" value="PPR_2"/>
    <property type="match status" value="1"/>
</dbReference>
<dbReference type="PANTHER" id="PTHR24015:SF2030">
    <property type="entry name" value="OS07G0244400 PROTEIN"/>
    <property type="match status" value="1"/>
</dbReference>
<dbReference type="GO" id="GO:0003723">
    <property type="term" value="F:RNA binding"/>
    <property type="evidence" value="ECO:0007669"/>
    <property type="project" value="InterPro"/>
</dbReference>
<keyword evidence="1" id="KW-0677">Repeat</keyword>
<keyword evidence="5" id="KW-1185">Reference proteome</keyword>
<evidence type="ECO:0008006" key="6">
    <source>
        <dbReference type="Google" id="ProtNLM"/>
    </source>
</evidence>
<feature type="repeat" description="PPR" evidence="2">
    <location>
        <begin position="328"/>
        <end position="362"/>
    </location>
</feature>
<organism evidence="4 5">
    <name type="scientific">Canna indica</name>
    <name type="common">Indian-shot</name>
    <dbReference type="NCBI Taxonomy" id="4628"/>
    <lineage>
        <taxon>Eukaryota</taxon>
        <taxon>Viridiplantae</taxon>
        <taxon>Streptophyta</taxon>
        <taxon>Embryophyta</taxon>
        <taxon>Tracheophyta</taxon>
        <taxon>Spermatophyta</taxon>
        <taxon>Magnoliopsida</taxon>
        <taxon>Liliopsida</taxon>
        <taxon>Zingiberales</taxon>
        <taxon>Cannaceae</taxon>
        <taxon>Canna</taxon>
    </lineage>
</organism>
<evidence type="ECO:0000256" key="2">
    <source>
        <dbReference type="PROSITE-ProRule" id="PRU00708"/>
    </source>
</evidence>
<proteinExistence type="predicted"/>
<dbReference type="InterPro" id="IPR046960">
    <property type="entry name" value="PPR_At4g14850-like_plant"/>
</dbReference>
<evidence type="ECO:0000256" key="3">
    <source>
        <dbReference type="SAM" id="MobiDB-lite"/>
    </source>
</evidence>
<protein>
    <recommendedName>
        <fullName evidence="6">Pentatricopeptide repeat-containing protein</fullName>
    </recommendedName>
</protein>
<dbReference type="Proteomes" id="UP001327560">
    <property type="component" value="Chromosome 1"/>
</dbReference>
<evidence type="ECO:0000313" key="4">
    <source>
        <dbReference type="EMBL" id="WOK94713.1"/>
    </source>
</evidence>
<dbReference type="PROSITE" id="PS51375">
    <property type="entry name" value="PPR"/>
    <property type="match status" value="2"/>
</dbReference>
<name>A0AAQ3JR46_9LILI</name>